<dbReference type="InterPro" id="IPR036388">
    <property type="entry name" value="WH-like_DNA-bd_sf"/>
</dbReference>
<keyword evidence="8" id="KW-1185">Reference proteome</keyword>
<organism evidence="7 8">
    <name type="scientific">Glycomyces tritici</name>
    <dbReference type="NCBI Taxonomy" id="2665176"/>
    <lineage>
        <taxon>Bacteria</taxon>
        <taxon>Bacillati</taxon>
        <taxon>Actinomycetota</taxon>
        <taxon>Actinomycetes</taxon>
        <taxon>Glycomycetales</taxon>
        <taxon>Glycomycetaceae</taxon>
        <taxon>Glycomyces</taxon>
    </lineage>
</organism>
<dbReference type="PANTHER" id="PTHR30136:SF24">
    <property type="entry name" value="HTH-TYPE TRANSCRIPTIONAL REPRESSOR ALLR"/>
    <property type="match status" value="1"/>
</dbReference>
<dbReference type="Gene3D" id="1.10.10.10">
    <property type="entry name" value="Winged helix-like DNA-binding domain superfamily/Winged helix DNA-binding domain"/>
    <property type="match status" value="1"/>
</dbReference>
<dbReference type="InterPro" id="IPR014757">
    <property type="entry name" value="Tscrpt_reg_IclR_C"/>
</dbReference>
<dbReference type="InterPro" id="IPR005471">
    <property type="entry name" value="Tscrpt_reg_IclR_N"/>
</dbReference>
<dbReference type="PROSITE" id="PS51078">
    <property type="entry name" value="ICLR_ED"/>
    <property type="match status" value="1"/>
</dbReference>
<dbReference type="InterPro" id="IPR036390">
    <property type="entry name" value="WH_DNA-bd_sf"/>
</dbReference>
<gene>
    <name evidence="7" type="ORF">QWI33_25390</name>
</gene>
<evidence type="ECO:0000313" key="8">
    <source>
        <dbReference type="Proteomes" id="UP001171902"/>
    </source>
</evidence>
<proteinExistence type="predicted"/>
<dbReference type="RefSeq" id="WP_289959640.1">
    <property type="nucleotide sequence ID" value="NZ_JAUEMJ010000011.1"/>
</dbReference>
<evidence type="ECO:0000259" key="6">
    <source>
        <dbReference type="PROSITE" id="PS51078"/>
    </source>
</evidence>
<keyword evidence="3" id="KW-0804">Transcription</keyword>
<dbReference type="InterPro" id="IPR050707">
    <property type="entry name" value="HTH_MetabolicPath_Reg"/>
</dbReference>
<evidence type="ECO:0000313" key="7">
    <source>
        <dbReference type="EMBL" id="MDN3243081.1"/>
    </source>
</evidence>
<dbReference type="Pfam" id="PF09339">
    <property type="entry name" value="HTH_IclR"/>
    <property type="match status" value="1"/>
</dbReference>
<dbReference type="Proteomes" id="UP001171902">
    <property type="component" value="Unassembled WGS sequence"/>
</dbReference>
<dbReference type="CDD" id="cd00090">
    <property type="entry name" value="HTH_ARSR"/>
    <property type="match status" value="1"/>
</dbReference>
<reference evidence="7" key="1">
    <citation type="submission" date="2023-06" db="EMBL/GenBank/DDBJ databases">
        <title>Gycomyces niveus sp.nov., a novel actinomycete isolated from soil in Shouguang.</title>
        <authorList>
            <person name="Yang X."/>
            <person name="Zhao J."/>
        </authorList>
    </citation>
    <scope>NUCLEOTIDE SEQUENCE</scope>
    <source>
        <strain evidence="7">NEAU C2</strain>
    </source>
</reference>
<feature type="domain" description="IclR-ED" evidence="6">
    <location>
        <begin position="69"/>
        <end position="252"/>
    </location>
</feature>
<dbReference type="InterPro" id="IPR029016">
    <property type="entry name" value="GAF-like_dom_sf"/>
</dbReference>
<dbReference type="Pfam" id="PF01614">
    <property type="entry name" value="IclR_C"/>
    <property type="match status" value="1"/>
</dbReference>
<sequence length="279" mass="30105">MSESARPRGVTAKLVLLLRELAAGREPAGVSHLARSTGLPKTTVHRLLADLESNGIVHRDQGRYQLASRPHWANPGPQRDVTLRKVVKPYLLELYARTGHVVTLATACGDMARFLDVLYPHRFTEILLRTTAAVPLHCTATGKAMLAFDPATAEQYLRKHHLTRLTRHSIGTRQALDAALVETRLRGVAIDHQEHVAGFWGVAAPLVDTSGRAVGAIGLAGPVRGFRPGEHVAQLRTVAKAASDAHNRRSPQTVPDGGTAPFQDPEHCTASPPGVPKPP</sequence>
<dbReference type="SUPFAM" id="SSF46785">
    <property type="entry name" value="Winged helix' DNA-binding domain"/>
    <property type="match status" value="1"/>
</dbReference>
<feature type="region of interest" description="Disordered" evidence="4">
    <location>
        <begin position="239"/>
        <end position="279"/>
    </location>
</feature>
<dbReference type="InterPro" id="IPR011991">
    <property type="entry name" value="ArsR-like_HTH"/>
</dbReference>
<evidence type="ECO:0000259" key="5">
    <source>
        <dbReference type="PROSITE" id="PS51077"/>
    </source>
</evidence>
<name>A0ABT7YWQ6_9ACTN</name>
<accession>A0ABT7YWQ6</accession>
<dbReference type="EMBL" id="JAUEMJ010000011">
    <property type="protein sequence ID" value="MDN3243081.1"/>
    <property type="molecule type" value="Genomic_DNA"/>
</dbReference>
<protein>
    <submittedName>
        <fullName evidence="7">IclR family transcriptional regulator</fullName>
    </submittedName>
</protein>
<keyword evidence="2" id="KW-0238">DNA-binding</keyword>
<evidence type="ECO:0000256" key="4">
    <source>
        <dbReference type="SAM" id="MobiDB-lite"/>
    </source>
</evidence>
<dbReference type="SUPFAM" id="SSF55781">
    <property type="entry name" value="GAF domain-like"/>
    <property type="match status" value="1"/>
</dbReference>
<evidence type="ECO:0000256" key="1">
    <source>
        <dbReference type="ARBA" id="ARBA00023015"/>
    </source>
</evidence>
<dbReference type="Gene3D" id="3.30.450.40">
    <property type="match status" value="1"/>
</dbReference>
<dbReference type="PROSITE" id="PS51077">
    <property type="entry name" value="HTH_ICLR"/>
    <property type="match status" value="1"/>
</dbReference>
<evidence type="ECO:0000256" key="2">
    <source>
        <dbReference type="ARBA" id="ARBA00023125"/>
    </source>
</evidence>
<feature type="domain" description="HTH iclR-type" evidence="5">
    <location>
        <begin position="8"/>
        <end position="68"/>
    </location>
</feature>
<dbReference type="PANTHER" id="PTHR30136">
    <property type="entry name" value="HELIX-TURN-HELIX TRANSCRIPTIONAL REGULATOR, ICLR FAMILY"/>
    <property type="match status" value="1"/>
</dbReference>
<evidence type="ECO:0000256" key="3">
    <source>
        <dbReference type="ARBA" id="ARBA00023163"/>
    </source>
</evidence>
<keyword evidence="1" id="KW-0805">Transcription regulation</keyword>
<comment type="caution">
    <text evidence="7">The sequence shown here is derived from an EMBL/GenBank/DDBJ whole genome shotgun (WGS) entry which is preliminary data.</text>
</comment>
<dbReference type="SMART" id="SM00346">
    <property type="entry name" value="HTH_ICLR"/>
    <property type="match status" value="1"/>
</dbReference>